<name>A0A1D3K918_PSEVE</name>
<evidence type="ECO:0000313" key="3">
    <source>
        <dbReference type="Proteomes" id="UP000245431"/>
    </source>
</evidence>
<organism evidence="2 3">
    <name type="scientific">Pseudomonas veronii 1YdBTEX2</name>
    <dbReference type="NCBI Taxonomy" id="1295141"/>
    <lineage>
        <taxon>Bacteria</taxon>
        <taxon>Pseudomonadati</taxon>
        <taxon>Pseudomonadota</taxon>
        <taxon>Gammaproteobacteria</taxon>
        <taxon>Pseudomonadales</taxon>
        <taxon>Pseudomonadaceae</taxon>
        <taxon>Pseudomonas</taxon>
    </lineage>
</organism>
<reference evidence="3" key="1">
    <citation type="submission" date="2016-07" db="EMBL/GenBank/DDBJ databases">
        <authorList>
            <person name="Florea S."/>
            <person name="Webb J.S."/>
            <person name="Jaromczyk J."/>
            <person name="Schardl C.L."/>
        </authorList>
    </citation>
    <scope>NUCLEOTIDE SEQUENCE [LARGE SCALE GENOMIC DNA]</scope>
    <source>
        <strain evidence="3">1YdBTEX2</strain>
    </source>
</reference>
<protein>
    <recommendedName>
        <fullName evidence="1">Transposase IS204/IS1001/IS1096/IS1165 DDE domain-containing protein</fullName>
    </recommendedName>
</protein>
<accession>A0A1D3K918</accession>
<gene>
    <name evidence="2" type="ORF">PVE_R2G0848</name>
</gene>
<dbReference type="Pfam" id="PF01610">
    <property type="entry name" value="DDE_Tnp_ISL3"/>
    <property type="match status" value="1"/>
</dbReference>
<dbReference type="EMBL" id="LT599584">
    <property type="protein sequence ID" value="SBW84873.1"/>
    <property type="molecule type" value="Genomic_DNA"/>
</dbReference>
<dbReference type="AlphaFoldDB" id="A0A1D3K918"/>
<proteinExistence type="predicted"/>
<dbReference type="Proteomes" id="UP000245431">
    <property type="component" value="Chromosome PVE_r2"/>
</dbReference>
<evidence type="ECO:0000259" key="1">
    <source>
        <dbReference type="Pfam" id="PF01610"/>
    </source>
</evidence>
<sequence length="63" mass="6810">MRDNKPARKVVKRSRWLLLRNAEHLKGGQAVQLQELLAANQPLAHGLSATAKLNGLADLASIG</sequence>
<feature type="domain" description="Transposase IS204/IS1001/IS1096/IS1165 DDE" evidence="1">
    <location>
        <begin position="6"/>
        <end position="45"/>
    </location>
</feature>
<evidence type="ECO:0000313" key="2">
    <source>
        <dbReference type="EMBL" id="SBW84873.1"/>
    </source>
</evidence>
<dbReference type="InterPro" id="IPR002560">
    <property type="entry name" value="Transposase_DDE"/>
</dbReference>